<sequence length="188" mass="21366">VEYIDGDLALNQLPLSIDALTRVGRMVRQIHDASETFPLPHRDDWNLPLPTEAPNLMCHNDLAPWNLIIGERWVFIDWDGSGPSTRLWDLAYAAQSFSSMFEGQPVEEAAANLKAFIDGYDADIEIRRALPDAINQRTQAMYELLEESHRTGFQPWASMYADGHGEHWRAASAYVRNNQAVWEQALNV</sequence>
<dbReference type="InterPro" id="IPR002575">
    <property type="entry name" value="Aminoglycoside_PTrfase"/>
</dbReference>
<keyword evidence="3" id="KW-1185">Reference proteome</keyword>
<dbReference type="EMBL" id="JBHUGA010000062">
    <property type="protein sequence ID" value="MFD1848012.1"/>
    <property type="molecule type" value="Genomic_DNA"/>
</dbReference>
<organism evidence="2 3">
    <name type="scientific">Arthrobacter flavus</name>
    <dbReference type="NCBI Taxonomy" id="95172"/>
    <lineage>
        <taxon>Bacteria</taxon>
        <taxon>Bacillati</taxon>
        <taxon>Actinomycetota</taxon>
        <taxon>Actinomycetes</taxon>
        <taxon>Micrococcales</taxon>
        <taxon>Micrococcaceae</taxon>
        <taxon>Arthrobacter</taxon>
    </lineage>
</organism>
<evidence type="ECO:0000313" key="3">
    <source>
        <dbReference type="Proteomes" id="UP001597307"/>
    </source>
</evidence>
<dbReference type="InterPro" id="IPR011009">
    <property type="entry name" value="Kinase-like_dom_sf"/>
</dbReference>
<dbReference type="Proteomes" id="UP001597307">
    <property type="component" value="Unassembled WGS sequence"/>
</dbReference>
<gene>
    <name evidence="2" type="ORF">ACFSFX_15580</name>
</gene>
<reference evidence="3" key="1">
    <citation type="journal article" date="2019" name="Int. J. Syst. Evol. Microbiol.">
        <title>The Global Catalogue of Microorganisms (GCM) 10K type strain sequencing project: providing services to taxonomists for standard genome sequencing and annotation.</title>
        <authorList>
            <consortium name="The Broad Institute Genomics Platform"/>
            <consortium name="The Broad Institute Genome Sequencing Center for Infectious Disease"/>
            <person name="Wu L."/>
            <person name="Ma J."/>
        </authorList>
    </citation>
    <scope>NUCLEOTIDE SEQUENCE [LARGE SCALE GENOMIC DNA]</scope>
    <source>
        <strain evidence="3">JCM 11496</strain>
    </source>
</reference>
<evidence type="ECO:0000313" key="2">
    <source>
        <dbReference type="EMBL" id="MFD1848012.1"/>
    </source>
</evidence>
<dbReference type="RefSeq" id="WP_343880627.1">
    <property type="nucleotide sequence ID" value="NZ_BAAAIJ010000050.1"/>
</dbReference>
<name>A0ABW4QBA1_9MICC</name>
<proteinExistence type="predicted"/>
<dbReference type="SUPFAM" id="SSF56112">
    <property type="entry name" value="Protein kinase-like (PK-like)"/>
    <property type="match status" value="1"/>
</dbReference>
<dbReference type="Pfam" id="PF01636">
    <property type="entry name" value="APH"/>
    <property type="match status" value="1"/>
</dbReference>
<evidence type="ECO:0000259" key="1">
    <source>
        <dbReference type="Pfam" id="PF01636"/>
    </source>
</evidence>
<feature type="domain" description="Aminoglycoside phosphotransferase" evidence="1">
    <location>
        <begin position="49"/>
        <end position="121"/>
    </location>
</feature>
<feature type="non-terminal residue" evidence="2">
    <location>
        <position position="1"/>
    </location>
</feature>
<comment type="caution">
    <text evidence="2">The sequence shown here is derived from an EMBL/GenBank/DDBJ whole genome shotgun (WGS) entry which is preliminary data.</text>
</comment>
<accession>A0ABW4QBA1</accession>
<dbReference type="Gene3D" id="3.90.1200.10">
    <property type="match status" value="1"/>
</dbReference>
<protein>
    <submittedName>
        <fullName evidence="2">Phosphotransferase</fullName>
    </submittedName>
</protein>